<dbReference type="NCBIfam" id="TIGR00229">
    <property type="entry name" value="sensory_box"/>
    <property type="match status" value="1"/>
</dbReference>
<dbReference type="GO" id="GO:0004673">
    <property type="term" value="F:protein histidine kinase activity"/>
    <property type="evidence" value="ECO:0007669"/>
    <property type="project" value="UniProtKB-EC"/>
</dbReference>
<dbReference type="Gene3D" id="3.30.565.10">
    <property type="entry name" value="Histidine kinase-like ATPase, C-terminal domain"/>
    <property type="match status" value="1"/>
</dbReference>
<dbReference type="SMART" id="SM00911">
    <property type="entry name" value="HWE_HK"/>
    <property type="match status" value="1"/>
</dbReference>
<evidence type="ECO:0000313" key="16">
    <source>
        <dbReference type="Proteomes" id="UP000198723"/>
    </source>
</evidence>
<dbReference type="InterPro" id="IPR011102">
    <property type="entry name" value="Sig_transdc_His_kinase_HWE"/>
</dbReference>
<sequence>MIINPYANSCRARERFLEAILQSAIEYAIISVDLDYRVTTWNEGARRILGWDETEIIGQPISVIFTPADRKTGVPQREMTAALTEGHGNDERWHVRNDGSLLWASGQMMALRSDDGKIEGFVKILRDRTEQRESEERQLLLMHELSHRIKNTLTVVQAIINQSFRSAVSMEDAEQSILARINAYASAHDILLQRNWQSASMDTMVEATVANLGIGPDRVRAGGPTVKLNPQATLAFALVLHELITNATKYGALSVDGGFIEIGWSLREETGEERFDLRWRERGGPVVEAPKKAGFGSRLISSSLSAFGDVFVDYAATGLILNLDASLQRLQDQRSADVP</sequence>
<dbReference type="EC" id="2.7.13.3" evidence="2"/>
<evidence type="ECO:0000313" key="15">
    <source>
        <dbReference type="EMBL" id="SCB62253.1"/>
    </source>
</evidence>
<dbReference type="Pfam" id="PF07536">
    <property type="entry name" value="HWE_HK"/>
    <property type="match status" value="1"/>
</dbReference>
<dbReference type="AlphaFoldDB" id="A0A1C3YCS2"/>
<keyword evidence="9" id="KW-0547">Nucleotide-binding</keyword>
<dbReference type="InterPro" id="IPR035965">
    <property type="entry name" value="PAS-like_dom_sf"/>
</dbReference>
<dbReference type="InterPro" id="IPR000700">
    <property type="entry name" value="PAS-assoc_C"/>
</dbReference>
<dbReference type="CDD" id="cd00130">
    <property type="entry name" value="PAS"/>
    <property type="match status" value="1"/>
</dbReference>
<dbReference type="STRING" id="1138170.GA0061105_13917"/>
<keyword evidence="5" id="KW-0285">Flavoprotein</keyword>
<dbReference type="SUPFAM" id="SSF55785">
    <property type="entry name" value="PYP-like sensor domain (PAS domain)"/>
    <property type="match status" value="1"/>
</dbReference>
<evidence type="ECO:0000259" key="13">
    <source>
        <dbReference type="PROSITE" id="PS50112"/>
    </source>
</evidence>
<comment type="catalytic activity">
    <reaction evidence="1">
        <text>ATP + protein L-histidine = ADP + protein N-phospho-L-histidine.</text>
        <dbReference type="EC" id="2.7.13.3"/>
    </reaction>
</comment>
<gene>
    <name evidence="15" type="ORF">GA0061105_13917</name>
</gene>
<keyword evidence="12" id="KW-0843">Virulence</keyword>
<organism evidence="15 16">
    <name type="scientific">Rhizobium aethiopicum</name>
    <dbReference type="NCBI Taxonomy" id="1138170"/>
    <lineage>
        <taxon>Bacteria</taxon>
        <taxon>Pseudomonadati</taxon>
        <taxon>Pseudomonadota</taxon>
        <taxon>Alphaproteobacteria</taxon>
        <taxon>Hyphomicrobiales</taxon>
        <taxon>Rhizobiaceae</taxon>
        <taxon>Rhizobium/Agrobacterium group</taxon>
        <taxon>Rhizobium</taxon>
    </lineage>
</organism>
<protein>
    <recommendedName>
        <fullName evidence="3">Blue-light-activated histidine kinase</fullName>
        <ecNumber evidence="2">2.7.13.3</ecNumber>
    </recommendedName>
</protein>
<evidence type="ECO:0000256" key="11">
    <source>
        <dbReference type="ARBA" id="ARBA00022840"/>
    </source>
</evidence>
<keyword evidence="6" id="KW-0288">FMN</keyword>
<dbReference type="RefSeq" id="WP_092755212.1">
    <property type="nucleotide sequence ID" value="NZ_FMAJ01000039.1"/>
</dbReference>
<reference evidence="15 16" key="1">
    <citation type="submission" date="2016-08" db="EMBL/GenBank/DDBJ databases">
        <authorList>
            <person name="Seilhamer J.J."/>
        </authorList>
    </citation>
    <scope>NUCLEOTIDE SEQUENCE [LARGE SCALE GENOMIC DNA]</scope>
    <source>
        <strain evidence="15 16">HBR26</strain>
    </source>
</reference>
<dbReference type="Pfam" id="PF13426">
    <property type="entry name" value="PAS_9"/>
    <property type="match status" value="1"/>
</dbReference>
<keyword evidence="8" id="KW-0677">Repeat</keyword>
<keyword evidence="10" id="KW-0418">Kinase</keyword>
<evidence type="ECO:0000256" key="6">
    <source>
        <dbReference type="ARBA" id="ARBA00022643"/>
    </source>
</evidence>
<feature type="domain" description="PAC" evidence="14">
    <location>
        <begin position="88"/>
        <end position="140"/>
    </location>
</feature>
<dbReference type="GO" id="GO:0006355">
    <property type="term" value="P:regulation of DNA-templated transcription"/>
    <property type="evidence" value="ECO:0007669"/>
    <property type="project" value="InterPro"/>
</dbReference>
<evidence type="ECO:0000256" key="12">
    <source>
        <dbReference type="ARBA" id="ARBA00023026"/>
    </source>
</evidence>
<dbReference type="GO" id="GO:0005524">
    <property type="term" value="F:ATP binding"/>
    <property type="evidence" value="ECO:0007669"/>
    <property type="project" value="UniProtKB-KW"/>
</dbReference>
<evidence type="ECO:0000256" key="2">
    <source>
        <dbReference type="ARBA" id="ARBA00012438"/>
    </source>
</evidence>
<dbReference type="SMART" id="SM00091">
    <property type="entry name" value="PAS"/>
    <property type="match status" value="1"/>
</dbReference>
<accession>A0A1C3YCS2</accession>
<feature type="domain" description="PAS" evidence="13">
    <location>
        <begin position="13"/>
        <end position="86"/>
    </location>
</feature>
<evidence type="ECO:0000256" key="7">
    <source>
        <dbReference type="ARBA" id="ARBA00022679"/>
    </source>
</evidence>
<dbReference type="EMBL" id="FMAJ01000039">
    <property type="protein sequence ID" value="SCB62253.1"/>
    <property type="molecule type" value="Genomic_DNA"/>
</dbReference>
<dbReference type="PROSITE" id="PS50113">
    <property type="entry name" value="PAC"/>
    <property type="match status" value="1"/>
</dbReference>
<evidence type="ECO:0000256" key="9">
    <source>
        <dbReference type="ARBA" id="ARBA00022741"/>
    </source>
</evidence>
<dbReference type="PANTHER" id="PTHR41523">
    <property type="entry name" value="TWO-COMPONENT SYSTEM SENSOR PROTEIN"/>
    <property type="match status" value="1"/>
</dbReference>
<evidence type="ECO:0000256" key="10">
    <source>
        <dbReference type="ARBA" id="ARBA00022777"/>
    </source>
</evidence>
<keyword evidence="4" id="KW-0597">Phosphoprotein</keyword>
<keyword evidence="7" id="KW-0808">Transferase</keyword>
<dbReference type="PROSITE" id="PS50112">
    <property type="entry name" value="PAS"/>
    <property type="match status" value="1"/>
</dbReference>
<evidence type="ECO:0000256" key="4">
    <source>
        <dbReference type="ARBA" id="ARBA00022553"/>
    </source>
</evidence>
<dbReference type="Gene3D" id="3.30.450.20">
    <property type="entry name" value="PAS domain"/>
    <property type="match status" value="1"/>
</dbReference>
<keyword evidence="11" id="KW-0067">ATP-binding</keyword>
<proteinExistence type="predicted"/>
<evidence type="ECO:0000256" key="8">
    <source>
        <dbReference type="ARBA" id="ARBA00022737"/>
    </source>
</evidence>
<evidence type="ECO:0000256" key="5">
    <source>
        <dbReference type="ARBA" id="ARBA00022630"/>
    </source>
</evidence>
<dbReference type="InterPro" id="IPR000014">
    <property type="entry name" value="PAS"/>
</dbReference>
<dbReference type="InterPro" id="IPR036890">
    <property type="entry name" value="HATPase_C_sf"/>
</dbReference>
<evidence type="ECO:0000259" key="14">
    <source>
        <dbReference type="PROSITE" id="PS50113"/>
    </source>
</evidence>
<name>A0A1C3YCS2_9HYPH</name>
<dbReference type="Proteomes" id="UP000198723">
    <property type="component" value="Unassembled WGS sequence"/>
</dbReference>
<evidence type="ECO:0000256" key="1">
    <source>
        <dbReference type="ARBA" id="ARBA00000085"/>
    </source>
</evidence>
<evidence type="ECO:0000256" key="3">
    <source>
        <dbReference type="ARBA" id="ARBA00021740"/>
    </source>
</evidence>
<dbReference type="PANTHER" id="PTHR41523:SF8">
    <property type="entry name" value="ETHYLENE RESPONSE SENSOR PROTEIN"/>
    <property type="match status" value="1"/>
</dbReference>